<evidence type="ECO:0000313" key="1">
    <source>
        <dbReference type="EMBL" id="MBX52769.1"/>
    </source>
</evidence>
<dbReference type="AlphaFoldDB" id="A0A2P2PDM1"/>
<name>A0A2P2PDM1_RHIMU</name>
<dbReference type="EMBL" id="GGEC01072285">
    <property type="protein sequence ID" value="MBX52769.1"/>
    <property type="molecule type" value="Transcribed_RNA"/>
</dbReference>
<organism evidence="1">
    <name type="scientific">Rhizophora mucronata</name>
    <name type="common">Asiatic mangrove</name>
    <dbReference type="NCBI Taxonomy" id="61149"/>
    <lineage>
        <taxon>Eukaryota</taxon>
        <taxon>Viridiplantae</taxon>
        <taxon>Streptophyta</taxon>
        <taxon>Embryophyta</taxon>
        <taxon>Tracheophyta</taxon>
        <taxon>Spermatophyta</taxon>
        <taxon>Magnoliopsida</taxon>
        <taxon>eudicotyledons</taxon>
        <taxon>Gunneridae</taxon>
        <taxon>Pentapetalae</taxon>
        <taxon>rosids</taxon>
        <taxon>fabids</taxon>
        <taxon>Malpighiales</taxon>
        <taxon>Rhizophoraceae</taxon>
        <taxon>Rhizophora</taxon>
    </lineage>
</organism>
<proteinExistence type="predicted"/>
<reference evidence="1" key="1">
    <citation type="submission" date="2018-02" db="EMBL/GenBank/DDBJ databases">
        <title>Rhizophora mucronata_Transcriptome.</title>
        <authorList>
            <person name="Meera S.P."/>
            <person name="Sreeshan A."/>
            <person name="Augustine A."/>
        </authorList>
    </citation>
    <scope>NUCLEOTIDE SEQUENCE</scope>
    <source>
        <tissue evidence="1">Leaf</tissue>
    </source>
</reference>
<protein>
    <submittedName>
        <fullName evidence="1">Uncharacterized protein</fullName>
    </submittedName>
</protein>
<sequence>MESKATFLCKSKFYSFCRLLNWFGITTPHRTFTSCLEVACYGR</sequence>
<accession>A0A2P2PDM1</accession>